<accession>A0ABR1AFB3</accession>
<dbReference type="Gene3D" id="3.15.10.30">
    <property type="entry name" value="Haemolymph juvenile hormone binding protein"/>
    <property type="match status" value="1"/>
</dbReference>
<dbReference type="Pfam" id="PF06585">
    <property type="entry name" value="JHBP"/>
    <property type="match status" value="1"/>
</dbReference>
<dbReference type="EMBL" id="JAWJWF010000050">
    <property type="protein sequence ID" value="KAK6618172.1"/>
    <property type="molecule type" value="Genomic_DNA"/>
</dbReference>
<dbReference type="InterPro" id="IPR010562">
    <property type="entry name" value="Haemolymph_juvenile_hormone-bd"/>
</dbReference>
<dbReference type="SMART" id="SM00700">
    <property type="entry name" value="JHBP"/>
    <property type="match status" value="1"/>
</dbReference>
<proteinExistence type="predicted"/>
<comment type="caution">
    <text evidence="3">The sequence shown here is derived from an EMBL/GenBank/DDBJ whole genome shotgun (WGS) entry which is preliminary data.</text>
</comment>
<gene>
    <name evidence="3" type="ORF">RUM44_002623</name>
</gene>
<dbReference type="PANTHER" id="PTHR11008">
    <property type="entry name" value="PROTEIN TAKEOUT-LIKE PROTEIN"/>
    <property type="match status" value="1"/>
</dbReference>
<evidence type="ECO:0000313" key="3">
    <source>
        <dbReference type="EMBL" id="KAK6618172.1"/>
    </source>
</evidence>
<feature type="signal peptide" evidence="2">
    <location>
        <begin position="1"/>
        <end position="22"/>
    </location>
</feature>
<keyword evidence="4" id="KW-1185">Reference proteome</keyword>
<dbReference type="Proteomes" id="UP001359485">
    <property type="component" value="Unassembled WGS sequence"/>
</dbReference>
<evidence type="ECO:0000256" key="1">
    <source>
        <dbReference type="SAM" id="MobiDB-lite"/>
    </source>
</evidence>
<reference evidence="3 4" key="1">
    <citation type="submission" date="2023-09" db="EMBL/GenBank/DDBJ databases">
        <title>Genomes of two closely related lineages of the louse Polyplax serrata with different host specificities.</title>
        <authorList>
            <person name="Martinu J."/>
            <person name="Tarabai H."/>
            <person name="Stefka J."/>
            <person name="Hypsa V."/>
        </authorList>
    </citation>
    <scope>NUCLEOTIDE SEQUENCE [LARGE SCALE GENOMIC DNA]</scope>
    <source>
        <strain evidence="3">98ZLc_SE</strain>
    </source>
</reference>
<protein>
    <submittedName>
        <fullName evidence="3">Uncharacterized protein</fullName>
    </submittedName>
</protein>
<feature type="compositionally biased region" description="Acidic residues" evidence="1">
    <location>
        <begin position="230"/>
        <end position="239"/>
    </location>
</feature>
<keyword evidence="2" id="KW-0732">Signal</keyword>
<feature type="chain" id="PRO_5045556705" evidence="2">
    <location>
        <begin position="23"/>
        <end position="239"/>
    </location>
</feature>
<evidence type="ECO:0000256" key="2">
    <source>
        <dbReference type="SAM" id="SignalP"/>
    </source>
</evidence>
<name>A0ABR1AFB3_POLSC</name>
<organism evidence="3 4">
    <name type="scientific">Polyplax serrata</name>
    <name type="common">Common mouse louse</name>
    <dbReference type="NCBI Taxonomy" id="468196"/>
    <lineage>
        <taxon>Eukaryota</taxon>
        <taxon>Metazoa</taxon>
        <taxon>Ecdysozoa</taxon>
        <taxon>Arthropoda</taxon>
        <taxon>Hexapoda</taxon>
        <taxon>Insecta</taxon>
        <taxon>Pterygota</taxon>
        <taxon>Neoptera</taxon>
        <taxon>Paraneoptera</taxon>
        <taxon>Psocodea</taxon>
        <taxon>Troctomorpha</taxon>
        <taxon>Phthiraptera</taxon>
        <taxon>Anoplura</taxon>
        <taxon>Polyplacidae</taxon>
        <taxon>Polyplax</taxon>
    </lineage>
</organism>
<sequence length="239" mass="26840">MLGPTVSVLLLQVLGAFFLVEGMELGDMIPLCAANDPDLNNCAKESAQKLIPQITRGVPLLKIPPLDPMVSPEIKLSEDDEKIKIDISYTDVTQLGLSQTKVDSALIDLSKGMMMFNFTFPVLDFSGHYVADGHIFNFQMKGEGKSDIKIENAKSDLIINFHVENDRIKEDDVTFDYNFDKIFLNFDHVQFQGDEELENYRDMSCKTEAYPKQQREGKAGVSGELSRSMEDDENDDLAN</sequence>
<dbReference type="PANTHER" id="PTHR11008:SF32">
    <property type="entry name" value="CIRCADIAN CLOCK-CONTROLLED PROTEIN DAYWAKE-RELATED"/>
    <property type="match status" value="1"/>
</dbReference>
<dbReference type="InterPro" id="IPR038606">
    <property type="entry name" value="To_sf"/>
</dbReference>
<evidence type="ECO:0000313" key="4">
    <source>
        <dbReference type="Proteomes" id="UP001359485"/>
    </source>
</evidence>
<feature type="region of interest" description="Disordered" evidence="1">
    <location>
        <begin position="207"/>
        <end position="239"/>
    </location>
</feature>